<name>A0A6G0VW12_APHCR</name>
<evidence type="ECO:0000313" key="1">
    <source>
        <dbReference type="EMBL" id="KAF0711588.1"/>
    </source>
</evidence>
<accession>A0A6G0VW12</accession>
<dbReference type="AlphaFoldDB" id="A0A6G0VW12"/>
<evidence type="ECO:0000313" key="2">
    <source>
        <dbReference type="Proteomes" id="UP000478052"/>
    </source>
</evidence>
<dbReference type="Proteomes" id="UP000478052">
    <property type="component" value="Unassembled WGS sequence"/>
</dbReference>
<proteinExistence type="predicted"/>
<organism evidence="1 2">
    <name type="scientific">Aphis craccivora</name>
    <name type="common">Cowpea aphid</name>
    <dbReference type="NCBI Taxonomy" id="307492"/>
    <lineage>
        <taxon>Eukaryota</taxon>
        <taxon>Metazoa</taxon>
        <taxon>Ecdysozoa</taxon>
        <taxon>Arthropoda</taxon>
        <taxon>Hexapoda</taxon>
        <taxon>Insecta</taxon>
        <taxon>Pterygota</taxon>
        <taxon>Neoptera</taxon>
        <taxon>Paraneoptera</taxon>
        <taxon>Hemiptera</taxon>
        <taxon>Sternorrhyncha</taxon>
        <taxon>Aphidomorpha</taxon>
        <taxon>Aphidoidea</taxon>
        <taxon>Aphididae</taxon>
        <taxon>Aphidini</taxon>
        <taxon>Aphis</taxon>
        <taxon>Aphis</taxon>
    </lineage>
</organism>
<keyword evidence="2" id="KW-1185">Reference proteome</keyword>
<protein>
    <submittedName>
        <fullName evidence="1">Uncharacterized protein</fullName>
    </submittedName>
</protein>
<gene>
    <name evidence="1" type="ORF">FWK35_00026745</name>
</gene>
<reference evidence="1 2" key="1">
    <citation type="submission" date="2019-08" db="EMBL/GenBank/DDBJ databases">
        <title>Whole genome of Aphis craccivora.</title>
        <authorList>
            <person name="Voronova N.V."/>
            <person name="Shulinski R.S."/>
            <person name="Bandarenka Y.V."/>
            <person name="Zhorov D.G."/>
            <person name="Warner D."/>
        </authorList>
    </citation>
    <scope>NUCLEOTIDE SEQUENCE [LARGE SCALE GENOMIC DNA]</scope>
    <source>
        <strain evidence="1">180601</strain>
        <tissue evidence="1">Whole Body</tissue>
    </source>
</reference>
<comment type="caution">
    <text evidence="1">The sequence shown here is derived from an EMBL/GenBank/DDBJ whole genome shotgun (WGS) entry which is preliminary data.</text>
</comment>
<sequence length="106" mass="11979">MIIECRTLLLVVLDKMKLSESVTIPTPEHQTNKKGDHALVPMTLCFNHFVVNESNLFNTVLHKIIIEAILLLKKSGFNVDVVTTDGATWNRNYVVCGQNLVFLKKI</sequence>
<dbReference type="EMBL" id="VUJU01011211">
    <property type="protein sequence ID" value="KAF0711588.1"/>
    <property type="molecule type" value="Genomic_DNA"/>
</dbReference>